<dbReference type="AlphaFoldDB" id="A0A433PPA2"/>
<dbReference type="EMBL" id="RBNJ01021708">
    <property type="protein sequence ID" value="RUS19289.1"/>
    <property type="molecule type" value="Genomic_DNA"/>
</dbReference>
<reference evidence="2 3" key="1">
    <citation type="journal article" date="2018" name="New Phytol.">
        <title>Phylogenomics of Endogonaceae and evolution of mycorrhizas within Mucoromycota.</title>
        <authorList>
            <person name="Chang Y."/>
            <person name="Desiro A."/>
            <person name="Na H."/>
            <person name="Sandor L."/>
            <person name="Lipzen A."/>
            <person name="Clum A."/>
            <person name="Barry K."/>
            <person name="Grigoriev I.V."/>
            <person name="Martin F.M."/>
            <person name="Stajich J.E."/>
            <person name="Smith M.E."/>
            <person name="Bonito G."/>
            <person name="Spatafora J.W."/>
        </authorList>
    </citation>
    <scope>NUCLEOTIDE SEQUENCE [LARGE SCALE GENOMIC DNA]</scope>
    <source>
        <strain evidence="2 3">AD002</strain>
    </source>
</reference>
<name>A0A433PPA2_9FUNG</name>
<feature type="compositionally biased region" description="Low complexity" evidence="1">
    <location>
        <begin position="1"/>
        <end position="14"/>
    </location>
</feature>
<protein>
    <recommendedName>
        <fullName evidence="4">F-box domain-containing protein</fullName>
    </recommendedName>
</protein>
<evidence type="ECO:0000313" key="3">
    <source>
        <dbReference type="Proteomes" id="UP000274822"/>
    </source>
</evidence>
<evidence type="ECO:0000256" key="1">
    <source>
        <dbReference type="SAM" id="MobiDB-lite"/>
    </source>
</evidence>
<feature type="region of interest" description="Disordered" evidence="1">
    <location>
        <begin position="33"/>
        <end position="65"/>
    </location>
</feature>
<feature type="compositionally biased region" description="Low complexity" evidence="1">
    <location>
        <begin position="313"/>
        <end position="333"/>
    </location>
</feature>
<comment type="caution">
    <text evidence="2">The sequence shown here is derived from an EMBL/GenBank/DDBJ whole genome shotgun (WGS) entry which is preliminary data.</text>
</comment>
<dbReference type="Proteomes" id="UP000274822">
    <property type="component" value="Unassembled WGS sequence"/>
</dbReference>
<sequence>MDTTITPSSSQSTIEQKPRRGLRTIVSALKNAVSKRPQDADQHYRFPFRDNGTNHSTPEISANYPIPSASASSPIHPYGRLSAPALLSPSRSTTLVPTLDAAPKISTRFSFRDRGSLAATVARAANAPEPIQSASTPILGNATTYQSPVHEARSLSRFHFRERTPSTPAVHPLESSSSPIKRGLQPASPIPLTNGRHSPRFSFRDRDKTPSAPAKPKKIARKDLSPLLSTSTPVGLPSSRARPTSDPKPPSRFTFRSSDRGKKSIPSFPPPSKPAPANSKHTPIKTSSEKPAPSSPRFSFRDRQKSSPLSVTSARAAIASRSPPPRNARSPRAVTRSSPPPFETAPERCVFFELPPEIEAEVFSWLRARELVALMCAGRVMRETIVSYIEGWVRKNIRGGRWLVSIQTHVEGWATGTSRYDALSFSIDRTTLQTTFPLFIVSQLQPFMLLVHPRPACPMHVTLKLSRLLPARSRTSLPAYLEFTLATCELLFSDVVVRRGSRPMRWSGESSPVGGRARVAFQGEYYTKYDEEDPKRGSKLRLCYLPIDRTRFVVAEGGAIGYETLGSDPKLVQAVQYLLCGVQFSEIRVGLGRLLRELDKLR</sequence>
<dbReference type="SUPFAM" id="SSF81383">
    <property type="entry name" value="F-box domain"/>
    <property type="match status" value="1"/>
</dbReference>
<organism evidence="2 3">
    <name type="scientific">Jimgerdemannia flammicorona</name>
    <dbReference type="NCBI Taxonomy" id="994334"/>
    <lineage>
        <taxon>Eukaryota</taxon>
        <taxon>Fungi</taxon>
        <taxon>Fungi incertae sedis</taxon>
        <taxon>Mucoromycota</taxon>
        <taxon>Mucoromycotina</taxon>
        <taxon>Endogonomycetes</taxon>
        <taxon>Endogonales</taxon>
        <taxon>Endogonaceae</taxon>
        <taxon>Jimgerdemannia</taxon>
    </lineage>
</organism>
<gene>
    <name evidence="2" type="ORF">BC938DRAFT_475768</name>
</gene>
<keyword evidence="3" id="KW-1185">Reference proteome</keyword>
<feature type="region of interest" description="Disordered" evidence="1">
    <location>
        <begin position="1"/>
        <end position="21"/>
    </location>
</feature>
<evidence type="ECO:0008006" key="4">
    <source>
        <dbReference type="Google" id="ProtNLM"/>
    </source>
</evidence>
<feature type="compositionally biased region" description="Basic and acidic residues" evidence="1">
    <location>
        <begin position="36"/>
        <end position="48"/>
    </location>
</feature>
<proteinExistence type="predicted"/>
<evidence type="ECO:0000313" key="2">
    <source>
        <dbReference type="EMBL" id="RUS19289.1"/>
    </source>
</evidence>
<dbReference type="InterPro" id="IPR036047">
    <property type="entry name" value="F-box-like_dom_sf"/>
</dbReference>
<feature type="region of interest" description="Disordered" evidence="1">
    <location>
        <begin position="163"/>
        <end position="342"/>
    </location>
</feature>
<accession>A0A433PPA2</accession>